<proteinExistence type="predicted"/>
<protein>
    <submittedName>
        <fullName evidence="2">Uncharacterized protein</fullName>
    </submittedName>
</protein>
<evidence type="ECO:0000313" key="3">
    <source>
        <dbReference type="Proteomes" id="UP000807353"/>
    </source>
</evidence>
<organism evidence="2 3">
    <name type="scientific">Collybia nuda</name>
    <dbReference type="NCBI Taxonomy" id="64659"/>
    <lineage>
        <taxon>Eukaryota</taxon>
        <taxon>Fungi</taxon>
        <taxon>Dikarya</taxon>
        <taxon>Basidiomycota</taxon>
        <taxon>Agaricomycotina</taxon>
        <taxon>Agaricomycetes</taxon>
        <taxon>Agaricomycetidae</taxon>
        <taxon>Agaricales</taxon>
        <taxon>Tricholomatineae</taxon>
        <taxon>Clitocybaceae</taxon>
        <taxon>Collybia</taxon>
    </lineage>
</organism>
<dbReference type="OrthoDB" id="3264780at2759"/>
<accession>A0A9P5YFR6</accession>
<dbReference type="Proteomes" id="UP000807353">
    <property type="component" value="Unassembled WGS sequence"/>
</dbReference>
<evidence type="ECO:0000256" key="1">
    <source>
        <dbReference type="SAM" id="MobiDB-lite"/>
    </source>
</evidence>
<feature type="region of interest" description="Disordered" evidence="1">
    <location>
        <begin position="47"/>
        <end position="76"/>
    </location>
</feature>
<name>A0A9P5YFR6_9AGAR</name>
<sequence>MQELATHSYGEVKIHGHYRPSTVTYGLEGEAALAAKAQIQEALADASNGNLSTSSPYQPASLDSSSRSGPQPSTPFDQLISSLLAASPDKTVPQVGGSDSDLPLTASINNLNTTLLGNTGSTQTSVTNNMDNNLVDQGLLDSWMNILQTFPVPSEGFVPQGSTGSSVSKVSDSNVFDLSDLDDGFDFDFHTPLSITTLESQTPVDSLQPPAQPTGFPTDLSWDVLDLSDSVPLTTNHLVEPTSLASPISQSVHLEHSHTTMSPPPLVPSPMPSMSSFGDPDPTTPNSARWDMSMPDVFAGPEEGGSINEGGIKNDCSFENMGPQDDVINTLPIGQEKQTETEREGKGKKRDFHGIHNAVVKSTLQNQSVRSNPYQAHIAGLVTSIPLPKTAPPRALPSSEKVLNKGDILRRATERRQQLVAEIDRVKTQLWETTIEQGALAYLNKHHS</sequence>
<keyword evidence="3" id="KW-1185">Reference proteome</keyword>
<evidence type="ECO:0000313" key="2">
    <source>
        <dbReference type="EMBL" id="KAF9468087.1"/>
    </source>
</evidence>
<dbReference type="AlphaFoldDB" id="A0A9P5YFR6"/>
<reference evidence="2" key="1">
    <citation type="submission" date="2020-11" db="EMBL/GenBank/DDBJ databases">
        <authorList>
            <consortium name="DOE Joint Genome Institute"/>
            <person name="Ahrendt S."/>
            <person name="Riley R."/>
            <person name="Andreopoulos W."/>
            <person name="Labutti K."/>
            <person name="Pangilinan J."/>
            <person name="Ruiz-Duenas F.J."/>
            <person name="Barrasa J.M."/>
            <person name="Sanchez-Garcia M."/>
            <person name="Camarero S."/>
            <person name="Miyauchi S."/>
            <person name="Serrano A."/>
            <person name="Linde D."/>
            <person name="Babiker R."/>
            <person name="Drula E."/>
            <person name="Ayuso-Fernandez I."/>
            <person name="Pacheco R."/>
            <person name="Padilla G."/>
            <person name="Ferreira P."/>
            <person name="Barriuso J."/>
            <person name="Kellner H."/>
            <person name="Castanera R."/>
            <person name="Alfaro M."/>
            <person name="Ramirez L."/>
            <person name="Pisabarro A.G."/>
            <person name="Kuo A."/>
            <person name="Tritt A."/>
            <person name="Lipzen A."/>
            <person name="He G."/>
            <person name="Yan M."/>
            <person name="Ng V."/>
            <person name="Cullen D."/>
            <person name="Martin F."/>
            <person name="Rosso M.-N."/>
            <person name="Henrissat B."/>
            <person name="Hibbett D."/>
            <person name="Martinez A.T."/>
            <person name="Grigoriev I.V."/>
        </authorList>
    </citation>
    <scope>NUCLEOTIDE SEQUENCE</scope>
    <source>
        <strain evidence="2">CBS 247.69</strain>
    </source>
</reference>
<gene>
    <name evidence="2" type="ORF">BDZ94DRAFT_1209820</name>
</gene>
<dbReference type="EMBL" id="MU150234">
    <property type="protein sequence ID" value="KAF9468087.1"/>
    <property type="molecule type" value="Genomic_DNA"/>
</dbReference>
<comment type="caution">
    <text evidence="2">The sequence shown here is derived from an EMBL/GenBank/DDBJ whole genome shotgun (WGS) entry which is preliminary data.</text>
</comment>